<evidence type="ECO:0000256" key="5">
    <source>
        <dbReference type="ARBA" id="ARBA00023210"/>
    </source>
</evidence>
<evidence type="ECO:0000256" key="3">
    <source>
        <dbReference type="ARBA" id="ARBA00022618"/>
    </source>
</evidence>
<reference evidence="9 10" key="1">
    <citation type="submission" date="2018-11" db="EMBL/GenBank/DDBJ databases">
        <title>Sequencing the genomes of 1000 actinobacteria strains.</title>
        <authorList>
            <person name="Klenk H.-P."/>
        </authorList>
    </citation>
    <scope>NUCLEOTIDE SEQUENCE [LARGE SCALE GENOMIC DNA]</scope>
    <source>
        <strain evidence="7 10">DSM 44780</strain>
        <strain evidence="8 9">DSM 44781</strain>
    </source>
</reference>
<sequence length="134" mass="14251">MPVAVSRPISVTLPEGPYPHIRLVGELRYDTALPYGVGLAFPPRGPGEEDIVWWFGRDLLAEGRRAPSGEGDVRIAPGPDGRILITLGNGTDRAVISVPADTVTRFLADAFAEVPPGAESAHLDLDFGLARLLA</sequence>
<protein>
    <submittedName>
        <fullName evidence="8">Sporulation and cell division protein SsgA</fullName>
    </submittedName>
</protein>
<comment type="subcellular location">
    <subcellularLocation>
        <location evidence="1">Cell septum</location>
    </subcellularLocation>
</comment>
<dbReference type="Pfam" id="PF04686">
    <property type="entry name" value="SsgA"/>
    <property type="match status" value="1"/>
</dbReference>
<evidence type="ECO:0000313" key="9">
    <source>
        <dbReference type="Proteomes" id="UP000266906"/>
    </source>
</evidence>
<proteinExistence type="inferred from homology"/>
<dbReference type="OrthoDB" id="4219233at2"/>
<dbReference type="InterPro" id="IPR038658">
    <property type="entry name" value="SsgB_sf"/>
</dbReference>
<dbReference type="Gene3D" id="2.30.31.20">
    <property type="entry name" value="Sporulation-specific cell division protein SsgB"/>
    <property type="match status" value="1"/>
</dbReference>
<dbReference type="EMBL" id="RKQG01000001">
    <property type="protein sequence ID" value="RPE36675.1"/>
    <property type="molecule type" value="Genomic_DNA"/>
</dbReference>
<dbReference type="RefSeq" id="WP_123558772.1">
    <property type="nucleotide sequence ID" value="NZ_JBEXVB010000043.1"/>
</dbReference>
<comment type="similarity">
    <text evidence="2">Belongs to the SsgA family.</text>
</comment>
<evidence type="ECO:0000256" key="1">
    <source>
        <dbReference type="ARBA" id="ARBA00004431"/>
    </source>
</evidence>
<accession>A0A3N4S191</accession>
<dbReference type="EMBL" id="RJVJ01000001">
    <property type="protein sequence ID" value="ROR46299.1"/>
    <property type="molecule type" value="Genomic_DNA"/>
</dbReference>
<keyword evidence="6" id="KW-0131">Cell cycle</keyword>
<keyword evidence="9" id="KW-1185">Reference proteome</keyword>
<dbReference type="Proteomes" id="UP000266906">
    <property type="component" value="Unassembled WGS sequence"/>
</dbReference>
<dbReference type="GO" id="GO:0030428">
    <property type="term" value="C:cell septum"/>
    <property type="evidence" value="ECO:0007669"/>
    <property type="project" value="UniProtKB-SubCell"/>
</dbReference>
<keyword evidence="4" id="KW-0749">Sporulation</keyword>
<comment type="caution">
    <text evidence="8">The sequence shown here is derived from an EMBL/GenBank/DDBJ whole genome shotgun (WGS) entry which is preliminary data.</text>
</comment>
<evidence type="ECO:0000256" key="2">
    <source>
        <dbReference type="ARBA" id="ARBA00009323"/>
    </source>
</evidence>
<name>A0A3N4S191_9ACTN</name>
<dbReference type="AlphaFoldDB" id="A0A3N4S191"/>
<keyword evidence="5" id="KW-0717">Septation</keyword>
<dbReference type="Proteomes" id="UP000267408">
    <property type="component" value="Unassembled WGS sequence"/>
</dbReference>
<evidence type="ECO:0000313" key="10">
    <source>
        <dbReference type="Proteomes" id="UP000267408"/>
    </source>
</evidence>
<evidence type="ECO:0000256" key="6">
    <source>
        <dbReference type="ARBA" id="ARBA00023306"/>
    </source>
</evidence>
<organism evidence="8 9">
    <name type="scientific">Kitasatospora cineracea</name>
    <dbReference type="NCBI Taxonomy" id="88074"/>
    <lineage>
        <taxon>Bacteria</taxon>
        <taxon>Bacillati</taxon>
        <taxon>Actinomycetota</taxon>
        <taxon>Actinomycetes</taxon>
        <taxon>Kitasatosporales</taxon>
        <taxon>Streptomycetaceae</taxon>
        <taxon>Kitasatospora</taxon>
    </lineage>
</organism>
<dbReference type="GO" id="GO:0000917">
    <property type="term" value="P:division septum assembly"/>
    <property type="evidence" value="ECO:0007669"/>
    <property type="project" value="UniProtKB-KW"/>
</dbReference>
<dbReference type="GO" id="GO:0030435">
    <property type="term" value="P:sporulation resulting in formation of a cellular spore"/>
    <property type="evidence" value="ECO:0007669"/>
    <property type="project" value="UniProtKB-KW"/>
</dbReference>
<gene>
    <name evidence="8" type="ORF">EDD38_5052</name>
    <name evidence="7" type="ORF">EDD39_4561</name>
</gene>
<accession>A0A8G1UR65</accession>
<evidence type="ECO:0000256" key="4">
    <source>
        <dbReference type="ARBA" id="ARBA00022969"/>
    </source>
</evidence>
<keyword evidence="3 8" id="KW-0132">Cell division</keyword>
<dbReference type="InterPro" id="IPR006776">
    <property type="entry name" value="SsgB"/>
</dbReference>
<evidence type="ECO:0000313" key="7">
    <source>
        <dbReference type="EMBL" id="ROR46299.1"/>
    </source>
</evidence>
<evidence type="ECO:0000313" key="8">
    <source>
        <dbReference type="EMBL" id="RPE36675.1"/>
    </source>
</evidence>